<dbReference type="GO" id="GO:0032259">
    <property type="term" value="P:methylation"/>
    <property type="evidence" value="ECO:0007669"/>
    <property type="project" value="UniProtKB-KW"/>
</dbReference>
<comment type="caution">
    <text evidence="4">The sequence shown here is derived from an EMBL/GenBank/DDBJ whole genome shotgun (WGS) entry which is preliminary data.</text>
</comment>
<dbReference type="GO" id="GO:0004372">
    <property type="term" value="F:glycine hydroxymethyltransferase activity"/>
    <property type="evidence" value="ECO:0007669"/>
    <property type="project" value="TreeGrafter"/>
</dbReference>
<dbReference type="PANTHER" id="PTHR11680">
    <property type="entry name" value="SERINE HYDROXYMETHYLTRANSFERASE"/>
    <property type="match status" value="1"/>
</dbReference>
<organism evidence="4">
    <name type="scientific">mine drainage metagenome</name>
    <dbReference type="NCBI Taxonomy" id="410659"/>
    <lineage>
        <taxon>unclassified sequences</taxon>
        <taxon>metagenomes</taxon>
        <taxon>ecological metagenomes</taxon>
    </lineage>
</organism>
<evidence type="ECO:0000256" key="2">
    <source>
        <dbReference type="ARBA" id="ARBA00022898"/>
    </source>
</evidence>
<name>T1BRL7_9ZZZZ</name>
<proteinExistence type="predicted"/>
<evidence type="ECO:0000313" key="4">
    <source>
        <dbReference type="EMBL" id="EQD56600.1"/>
    </source>
</evidence>
<comment type="cofactor">
    <cofactor evidence="1">
        <name>pyridoxal 5'-phosphate</name>
        <dbReference type="ChEBI" id="CHEBI:597326"/>
    </cofactor>
</comment>
<feature type="domain" description="Serine hydroxymethyltransferase-like" evidence="3">
    <location>
        <begin position="20"/>
        <end position="254"/>
    </location>
</feature>
<dbReference type="GO" id="GO:0030170">
    <property type="term" value="F:pyridoxal phosphate binding"/>
    <property type="evidence" value="ECO:0007669"/>
    <property type="project" value="TreeGrafter"/>
</dbReference>
<keyword evidence="2" id="KW-0663">Pyridoxal phosphate</keyword>
<dbReference type="GO" id="GO:0005737">
    <property type="term" value="C:cytoplasm"/>
    <property type="evidence" value="ECO:0007669"/>
    <property type="project" value="TreeGrafter"/>
</dbReference>
<accession>T1BRL7</accession>
<dbReference type="AlphaFoldDB" id="T1BRL7"/>
<dbReference type="InterPro" id="IPR015424">
    <property type="entry name" value="PyrdxlP-dep_Trfase"/>
</dbReference>
<protein>
    <submittedName>
        <fullName evidence="4">Serine hydroxymethyltransferase</fullName>
    </submittedName>
</protein>
<dbReference type="SUPFAM" id="SSF53383">
    <property type="entry name" value="PLP-dependent transferases"/>
    <property type="match status" value="1"/>
</dbReference>
<dbReference type="Gene3D" id="3.40.640.10">
    <property type="entry name" value="Type I PLP-dependent aspartate aminotransferase-like (Major domain)"/>
    <property type="match status" value="1"/>
</dbReference>
<dbReference type="GO" id="GO:0019264">
    <property type="term" value="P:glycine biosynthetic process from serine"/>
    <property type="evidence" value="ECO:0007669"/>
    <property type="project" value="TreeGrafter"/>
</dbReference>
<gene>
    <name evidence="4" type="ORF">B1B_09015</name>
</gene>
<dbReference type="InterPro" id="IPR039429">
    <property type="entry name" value="SHMT-like_dom"/>
</dbReference>
<sequence>MAEGTPPQVPEEGRRLRRLVLQHERWRARETINLLPSENFASPQVLRYLGTDLARRYTLPLDQTLHGERVDNGYAGTRYADAIEELAARAAARLLKANFASVRPLSGHVAAMSVLAPLLPRGARYLAVQPEDGGYDGYAPGYLPAVLGHQVLPLPLHGPTHRADPEEFATILRRERPDALVLGQSFVLFPYPLKAIVESAHEVGALVLYDASHVLGLIMGGVFQAPLDDGVDVVFGSTHKSFFGPQGGLLATRREDLFRQMD</sequence>
<dbReference type="GO" id="GO:0008168">
    <property type="term" value="F:methyltransferase activity"/>
    <property type="evidence" value="ECO:0007669"/>
    <property type="project" value="UniProtKB-KW"/>
</dbReference>
<evidence type="ECO:0000256" key="1">
    <source>
        <dbReference type="ARBA" id="ARBA00001933"/>
    </source>
</evidence>
<keyword evidence="4" id="KW-0808">Transferase</keyword>
<dbReference type="GO" id="GO:0046653">
    <property type="term" value="P:tetrahydrofolate metabolic process"/>
    <property type="evidence" value="ECO:0007669"/>
    <property type="project" value="TreeGrafter"/>
</dbReference>
<dbReference type="InterPro" id="IPR015421">
    <property type="entry name" value="PyrdxlP-dep_Trfase_major"/>
</dbReference>
<dbReference type="PANTHER" id="PTHR11680:SF35">
    <property type="entry name" value="SERINE HYDROXYMETHYLTRANSFERASE 1"/>
    <property type="match status" value="1"/>
</dbReference>
<evidence type="ECO:0000259" key="3">
    <source>
        <dbReference type="Pfam" id="PF00464"/>
    </source>
</evidence>
<dbReference type="EMBL" id="AUZY01005928">
    <property type="protein sequence ID" value="EQD56600.1"/>
    <property type="molecule type" value="Genomic_DNA"/>
</dbReference>
<dbReference type="Pfam" id="PF00464">
    <property type="entry name" value="SHMT"/>
    <property type="match status" value="1"/>
</dbReference>
<reference evidence="4" key="2">
    <citation type="journal article" date="2014" name="ISME J.">
        <title>Microbial stratification in low pH oxic and suboxic macroscopic growths along an acid mine drainage.</title>
        <authorList>
            <person name="Mendez-Garcia C."/>
            <person name="Mesa V."/>
            <person name="Sprenger R.R."/>
            <person name="Richter M."/>
            <person name="Diez M.S."/>
            <person name="Solano J."/>
            <person name="Bargiela R."/>
            <person name="Golyshina O.V."/>
            <person name="Manteca A."/>
            <person name="Ramos J.L."/>
            <person name="Gallego J.R."/>
            <person name="Llorente I."/>
            <person name="Martins Dos Santos V.A."/>
            <person name="Jensen O.N."/>
            <person name="Pelaez A.I."/>
            <person name="Sanchez J."/>
            <person name="Ferrer M."/>
        </authorList>
    </citation>
    <scope>NUCLEOTIDE SEQUENCE</scope>
</reference>
<dbReference type="InterPro" id="IPR049943">
    <property type="entry name" value="Ser_HO-MeTrfase-like"/>
</dbReference>
<keyword evidence="4" id="KW-0489">Methyltransferase</keyword>
<reference evidence="4" key="1">
    <citation type="submission" date="2013-08" db="EMBL/GenBank/DDBJ databases">
        <authorList>
            <person name="Mendez C."/>
            <person name="Richter M."/>
            <person name="Ferrer M."/>
            <person name="Sanchez J."/>
        </authorList>
    </citation>
    <scope>NUCLEOTIDE SEQUENCE</scope>
</reference>
<feature type="non-terminal residue" evidence="4">
    <location>
        <position position="262"/>
    </location>
</feature>